<dbReference type="Pfam" id="PF14534">
    <property type="entry name" value="DUF4440"/>
    <property type="match status" value="1"/>
</dbReference>
<protein>
    <submittedName>
        <fullName evidence="2">Nuclear transport factor 2 family protein</fullName>
    </submittedName>
</protein>
<dbReference type="RefSeq" id="WP_193674829.1">
    <property type="nucleotide sequence ID" value="NZ_JADDIV010000001.1"/>
</dbReference>
<feature type="domain" description="DUF4440" evidence="1">
    <location>
        <begin position="12"/>
        <end position="118"/>
    </location>
</feature>
<dbReference type="Gene3D" id="3.10.450.50">
    <property type="match status" value="1"/>
</dbReference>
<sequence length="153" mass="17076">MTTTESDLQALARLNKRFIHNFVTNDVASHDAILHPSFRALYPGGLHIDRASYLKTWKTGFDPAVITYWDMRDQRITLVGDIALVGATNKWTRMRDGVEAVGMTCYTDTYVRTPDGWLCVLAQLTPVAPENHPGDDTIVVRYLRGVLQPGEGG</sequence>
<proteinExistence type="predicted"/>
<evidence type="ECO:0000313" key="3">
    <source>
        <dbReference type="Proteomes" id="UP000806285"/>
    </source>
</evidence>
<dbReference type="InterPro" id="IPR027843">
    <property type="entry name" value="DUF4440"/>
</dbReference>
<evidence type="ECO:0000313" key="2">
    <source>
        <dbReference type="EMBL" id="MBE7366200.1"/>
    </source>
</evidence>
<reference evidence="2 3" key="1">
    <citation type="submission" date="2020-10" db="EMBL/GenBank/DDBJ databases">
        <title>Ramlibacter sp. HM2 16S ribosomal RNA gene Genome sequencing and assembly.</title>
        <authorList>
            <person name="Kang M."/>
        </authorList>
    </citation>
    <scope>NUCLEOTIDE SEQUENCE [LARGE SCALE GENOMIC DNA]</scope>
    <source>
        <strain evidence="2 3">HM2</strain>
    </source>
</reference>
<dbReference type="SUPFAM" id="SSF54427">
    <property type="entry name" value="NTF2-like"/>
    <property type="match status" value="1"/>
</dbReference>
<evidence type="ECO:0000259" key="1">
    <source>
        <dbReference type="Pfam" id="PF14534"/>
    </source>
</evidence>
<dbReference type="Proteomes" id="UP000806285">
    <property type="component" value="Unassembled WGS sequence"/>
</dbReference>
<dbReference type="InterPro" id="IPR032710">
    <property type="entry name" value="NTF2-like_dom_sf"/>
</dbReference>
<accession>A0ABR9RY77</accession>
<keyword evidence="3" id="KW-1185">Reference proteome</keyword>
<name>A0ABR9RY77_9BURK</name>
<dbReference type="EMBL" id="JADDIV010000001">
    <property type="protein sequence ID" value="MBE7366200.1"/>
    <property type="molecule type" value="Genomic_DNA"/>
</dbReference>
<comment type="caution">
    <text evidence="2">The sequence shown here is derived from an EMBL/GenBank/DDBJ whole genome shotgun (WGS) entry which is preliminary data.</text>
</comment>
<gene>
    <name evidence="2" type="ORF">IM787_01345</name>
</gene>
<organism evidence="2 3">
    <name type="scientific">Ramlibacter pallidus</name>
    <dbReference type="NCBI Taxonomy" id="2780087"/>
    <lineage>
        <taxon>Bacteria</taxon>
        <taxon>Pseudomonadati</taxon>
        <taxon>Pseudomonadota</taxon>
        <taxon>Betaproteobacteria</taxon>
        <taxon>Burkholderiales</taxon>
        <taxon>Comamonadaceae</taxon>
        <taxon>Ramlibacter</taxon>
    </lineage>
</organism>